<feature type="non-terminal residue" evidence="5">
    <location>
        <position position="1"/>
    </location>
</feature>
<organism evidence="5 6">
    <name type="scientific">Amylocarpus encephaloides</name>
    <dbReference type="NCBI Taxonomy" id="45428"/>
    <lineage>
        <taxon>Eukaryota</taxon>
        <taxon>Fungi</taxon>
        <taxon>Dikarya</taxon>
        <taxon>Ascomycota</taxon>
        <taxon>Pezizomycotina</taxon>
        <taxon>Leotiomycetes</taxon>
        <taxon>Helotiales</taxon>
        <taxon>Helotiales incertae sedis</taxon>
        <taxon>Amylocarpus</taxon>
    </lineage>
</organism>
<dbReference type="SUPFAM" id="SSF48403">
    <property type="entry name" value="Ankyrin repeat"/>
    <property type="match status" value="1"/>
</dbReference>
<dbReference type="PROSITE" id="PS50297">
    <property type="entry name" value="ANK_REP_REGION"/>
    <property type="match status" value="2"/>
</dbReference>
<accession>A0A9P8BZC2</accession>
<evidence type="ECO:0000256" key="1">
    <source>
        <dbReference type="ARBA" id="ARBA00012210"/>
    </source>
</evidence>
<dbReference type="AlphaFoldDB" id="A0A9P8BZC2"/>
<feature type="non-terminal residue" evidence="5">
    <location>
        <position position="198"/>
    </location>
</feature>
<dbReference type="GO" id="GO:0019706">
    <property type="term" value="F:protein-cysteine S-palmitoyltransferase activity"/>
    <property type="evidence" value="ECO:0007669"/>
    <property type="project" value="UniProtKB-EC"/>
</dbReference>
<dbReference type="PANTHER" id="PTHR24161">
    <property type="entry name" value="ANK_REP_REGION DOMAIN-CONTAINING PROTEIN-RELATED"/>
    <property type="match status" value="1"/>
</dbReference>
<evidence type="ECO:0000313" key="6">
    <source>
        <dbReference type="Proteomes" id="UP000824998"/>
    </source>
</evidence>
<evidence type="ECO:0000313" key="5">
    <source>
        <dbReference type="EMBL" id="KAG9228027.1"/>
    </source>
</evidence>
<dbReference type="InterPro" id="IPR002110">
    <property type="entry name" value="Ankyrin_rpt"/>
</dbReference>
<proteinExistence type="predicted"/>
<dbReference type="EC" id="2.3.1.225" evidence="1"/>
<dbReference type="Pfam" id="PF12796">
    <property type="entry name" value="Ank_2"/>
    <property type="match status" value="2"/>
</dbReference>
<dbReference type="Gene3D" id="1.25.40.20">
    <property type="entry name" value="Ankyrin repeat-containing domain"/>
    <property type="match status" value="2"/>
</dbReference>
<evidence type="ECO:0000256" key="4">
    <source>
        <dbReference type="PROSITE-ProRule" id="PRU00023"/>
    </source>
</evidence>
<dbReference type="InterPro" id="IPR036770">
    <property type="entry name" value="Ankyrin_rpt-contain_sf"/>
</dbReference>
<gene>
    <name evidence="5" type="ORF">BJ875DRAFT_336851</name>
</gene>
<keyword evidence="6" id="KW-1185">Reference proteome</keyword>
<sequence length="198" mass="21565">DIFGRSPLHYASQYGLAEACHIILQRIHVGKALDAIVFAHTVLSADSEGYTPLHLAVKNGHTAAVRTLLESLHIEDVAIETTIEMDVCTTLAKLTDIALRSNFTEIAKLLLATRKCDINYQTENGETALFVAARSGREEYVKMLIGSSGLHELDLNLPENGYGWTPLIVACVQGNQPVVEILLDAGADQSLCDAFSWT</sequence>
<dbReference type="EMBL" id="MU252171">
    <property type="protein sequence ID" value="KAG9228027.1"/>
    <property type="molecule type" value="Genomic_DNA"/>
</dbReference>
<evidence type="ECO:0000256" key="3">
    <source>
        <dbReference type="ARBA" id="ARBA00023043"/>
    </source>
</evidence>
<dbReference type="PROSITE" id="PS50088">
    <property type="entry name" value="ANK_REPEAT"/>
    <property type="match status" value="2"/>
</dbReference>
<dbReference type="PRINTS" id="PR01415">
    <property type="entry name" value="ANKYRIN"/>
</dbReference>
<feature type="repeat" description="ANK" evidence="4">
    <location>
        <begin position="48"/>
        <end position="70"/>
    </location>
</feature>
<dbReference type="SMART" id="SM00248">
    <property type="entry name" value="ANK"/>
    <property type="match status" value="4"/>
</dbReference>
<keyword evidence="3 4" id="KW-0040">ANK repeat</keyword>
<evidence type="ECO:0000256" key="2">
    <source>
        <dbReference type="ARBA" id="ARBA00022737"/>
    </source>
</evidence>
<dbReference type="OrthoDB" id="197419at2759"/>
<protein>
    <recommendedName>
        <fullName evidence="1">protein S-acyltransferase</fullName>
        <ecNumber evidence="1">2.3.1.225</ecNumber>
    </recommendedName>
</protein>
<feature type="repeat" description="ANK" evidence="4">
    <location>
        <begin position="162"/>
        <end position="194"/>
    </location>
</feature>
<keyword evidence="2" id="KW-0677">Repeat</keyword>
<reference evidence="5" key="1">
    <citation type="journal article" date="2021" name="IMA Fungus">
        <title>Genomic characterization of three marine fungi, including Emericellopsis atlantica sp. nov. with signatures of a generalist lifestyle and marine biomass degradation.</title>
        <authorList>
            <person name="Hagestad O.C."/>
            <person name="Hou L."/>
            <person name="Andersen J.H."/>
            <person name="Hansen E.H."/>
            <person name="Altermark B."/>
            <person name="Li C."/>
            <person name="Kuhnert E."/>
            <person name="Cox R.J."/>
            <person name="Crous P.W."/>
            <person name="Spatafora J.W."/>
            <person name="Lail K."/>
            <person name="Amirebrahimi M."/>
            <person name="Lipzen A."/>
            <person name="Pangilinan J."/>
            <person name="Andreopoulos W."/>
            <person name="Hayes R.D."/>
            <person name="Ng V."/>
            <person name="Grigoriev I.V."/>
            <person name="Jackson S.A."/>
            <person name="Sutton T.D.S."/>
            <person name="Dobson A.D.W."/>
            <person name="Rama T."/>
        </authorList>
    </citation>
    <scope>NUCLEOTIDE SEQUENCE</scope>
    <source>
        <strain evidence="5">TRa018bII</strain>
    </source>
</reference>
<name>A0A9P8BZC2_9HELO</name>
<comment type="caution">
    <text evidence="5">The sequence shown here is derived from an EMBL/GenBank/DDBJ whole genome shotgun (WGS) entry which is preliminary data.</text>
</comment>
<dbReference type="PANTHER" id="PTHR24161:SF85">
    <property type="entry name" value="PALMITOYLTRANSFERASE HIP14"/>
    <property type="match status" value="1"/>
</dbReference>
<dbReference type="Proteomes" id="UP000824998">
    <property type="component" value="Unassembled WGS sequence"/>
</dbReference>